<gene>
    <name evidence="3" type="ORF">QBC33DRAFT_598298</name>
</gene>
<evidence type="ECO:0000313" key="4">
    <source>
        <dbReference type="Proteomes" id="UP001244011"/>
    </source>
</evidence>
<evidence type="ECO:0000256" key="1">
    <source>
        <dbReference type="SAM" id="MobiDB-lite"/>
    </source>
</evidence>
<feature type="compositionally biased region" description="Basic and acidic residues" evidence="1">
    <location>
        <begin position="12"/>
        <end position="23"/>
    </location>
</feature>
<dbReference type="EMBL" id="MU839027">
    <property type="protein sequence ID" value="KAK1763451.1"/>
    <property type="molecule type" value="Genomic_DNA"/>
</dbReference>
<accession>A0AAJ0FCC3</accession>
<feature type="region of interest" description="Disordered" evidence="1">
    <location>
        <begin position="1"/>
        <end position="25"/>
    </location>
</feature>
<protein>
    <recommendedName>
        <fullName evidence="2">Azaphilone pigments biosynthesis cluster protein L N-terminal domain-containing protein</fullName>
    </recommendedName>
</protein>
<name>A0AAJ0FCC3_9PEZI</name>
<dbReference type="InterPro" id="IPR031348">
    <property type="entry name" value="PigL_N"/>
</dbReference>
<evidence type="ECO:0000313" key="3">
    <source>
        <dbReference type="EMBL" id="KAK1763451.1"/>
    </source>
</evidence>
<evidence type="ECO:0000259" key="2">
    <source>
        <dbReference type="Pfam" id="PF17111"/>
    </source>
</evidence>
<dbReference type="AlphaFoldDB" id="A0AAJ0FCC3"/>
<proteinExistence type="predicted"/>
<dbReference type="Pfam" id="PF17111">
    <property type="entry name" value="PigL_N"/>
    <property type="match status" value="1"/>
</dbReference>
<dbReference type="GeneID" id="85315150"/>
<dbReference type="RefSeq" id="XP_060279664.1">
    <property type="nucleotide sequence ID" value="XM_060431963.1"/>
</dbReference>
<feature type="domain" description="Azaphilone pigments biosynthesis cluster protein L N-terminal" evidence="2">
    <location>
        <begin position="36"/>
        <end position="103"/>
    </location>
</feature>
<keyword evidence="4" id="KW-1185">Reference proteome</keyword>
<sequence length="167" mass="19303">MSPNLRPAVRPHQSDSDQTHREQSQLSRIYRFRTLSERVTNDGLEGCRELLLHTTTTLERHMQLLMDQLMTKSKTTMISEDEVADLARLREEWNTTRQSLHICSEAENRIKENVSLIDNYAKGDETVQFLVSTSDKTIHGKNRDESLQQLSRDISSISNTADKFIIK</sequence>
<comment type="caution">
    <text evidence="3">The sequence shown here is derived from an EMBL/GenBank/DDBJ whole genome shotgun (WGS) entry which is preliminary data.</text>
</comment>
<dbReference type="Proteomes" id="UP001244011">
    <property type="component" value="Unassembled WGS sequence"/>
</dbReference>
<organism evidence="3 4">
    <name type="scientific">Phialemonium atrogriseum</name>
    <dbReference type="NCBI Taxonomy" id="1093897"/>
    <lineage>
        <taxon>Eukaryota</taxon>
        <taxon>Fungi</taxon>
        <taxon>Dikarya</taxon>
        <taxon>Ascomycota</taxon>
        <taxon>Pezizomycotina</taxon>
        <taxon>Sordariomycetes</taxon>
        <taxon>Sordariomycetidae</taxon>
        <taxon>Cephalothecales</taxon>
        <taxon>Cephalothecaceae</taxon>
        <taxon>Phialemonium</taxon>
    </lineage>
</organism>
<reference evidence="3" key="1">
    <citation type="submission" date="2023-06" db="EMBL/GenBank/DDBJ databases">
        <title>Genome-scale phylogeny and comparative genomics of the fungal order Sordariales.</title>
        <authorList>
            <consortium name="Lawrence Berkeley National Laboratory"/>
            <person name="Hensen N."/>
            <person name="Bonometti L."/>
            <person name="Westerberg I."/>
            <person name="Brannstrom I.O."/>
            <person name="Guillou S."/>
            <person name="Cros-Aarteil S."/>
            <person name="Calhoun S."/>
            <person name="Haridas S."/>
            <person name="Kuo A."/>
            <person name="Mondo S."/>
            <person name="Pangilinan J."/>
            <person name="Riley R."/>
            <person name="Labutti K."/>
            <person name="Andreopoulos B."/>
            <person name="Lipzen A."/>
            <person name="Chen C."/>
            <person name="Yanf M."/>
            <person name="Daum C."/>
            <person name="Ng V."/>
            <person name="Clum A."/>
            <person name="Steindorff A."/>
            <person name="Ohm R."/>
            <person name="Martin F."/>
            <person name="Silar P."/>
            <person name="Natvig D."/>
            <person name="Lalanne C."/>
            <person name="Gautier V."/>
            <person name="Ament-Velasquez S.L."/>
            <person name="Kruys A."/>
            <person name="Hutchinson M.I."/>
            <person name="Powell A.J."/>
            <person name="Barry K."/>
            <person name="Miller A.N."/>
            <person name="Grigoriev I.V."/>
            <person name="Debuchy R."/>
            <person name="Gladieux P."/>
            <person name="Thoren M.H."/>
            <person name="Johannesson H."/>
        </authorList>
    </citation>
    <scope>NUCLEOTIDE SEQUENCE</scope>
    <source>
        <strain evidence="3">8032-3</strain>
    </source>
</reference>